<dbReference type="EMBL" id="ML996708">
    <property type="protein sequence ID" value="KAF2396093.1"/>
    <property type="molecule type" value="Genomic_DNA"/>
</dbReference>
<accession>A0A6G1HJ55</accession>
<evidence type="ECO:0000313" key="1">
    <source>
        <dbReference type="EMBL" id="KAF2396093.1"/>
    </source>
</evidence>
<dbReference type="Proteomes" id="UP000799640">
    <property type="component" value="Unassembled WGS sequence"/>
</dbReference>
<proteinExistence type="predicted"/>
<keyword evidence="2" id="KW-1185">Reference proteome</keyword>
<reference evidence="1" key="1">
    <citation type="journal article" date="2020" name="Stud. Mycol.">
        <title>101 Dothideomycetes genomes: a test case for predicting lifestyles and emergence of pathogens.</title>
        <authorList>
            <person name="Haridas S."/>
            <person name="Albert R."/>
            <person name="Binder M."/>
            <person name="Bloem J."/>
            <person name="Labutti K."/>
            <person name="Salamov A."/>
            <person name="Andreopoulos B."/>
            <person name="Baker S."/>
            <person name="Barry K."/>
            <person name="Bills G."/>
            <person name="Bluhm B."/>
            <person name="Cannon C."/>
            <person name="Castanera R."/>
            <person name="Culley D."/>
            <person name="Daum C."/>
            <person name="Ezra D."/>
            <person name="Gonzalez J."/>
            <person name="Henrissat B."/>
            <person name="Kuo A."/>
            <person name="Liang C."/>
            <person name="Lipzen A."/>
            <person name="Lutzoni F."/>
            <person name="Magnuson J."/>
            <person name="Mondo S."/>
            <person name="Nolan M."/>
            <person name="Ohm R."/>
            <person name="Pangilinan J."/>
            <person name="Park H.-J."/>
            <person name="Ramirez L."/>
            <person name="Alfaro M."/>
            <person name="Sun H."/>
            <person name="Tritt A."/>
            <person name="Yoshinaga Y."/>
            <person name="Zwiers L.-H."/>
            <person name="Turgeon B."/>
            <person name="Goodwin S."/>
            <person name="Spatafora J."/>
            <person name="Crous P."/>
            <person name="Grigoriev I."/>
        </authorList>
    </citation>
    <scope>NUCLEOTIDE SEQUENCE</scope>
    <source>
        <strain evidence="1">CBS 262.69</strain>
    </source>
</reference>
<gene>
    <name evidence="1" type="ORF">EJ06DRAFT_551821</name>
</gene>
<protein>
    <submittedName>
        <fullName evidence="1">Uncharacterized protein</fullName>
    </submittedName>
</protein>
<name>A0A6G1HJ55_9PEZI</name>
<dbReference type="AlphaFoldDB" id="A0A6G1HJ55"/>
<organism evidence="1 2">
    <name type="scientific">Trichodelitschia bisporula</name>
    <dbReference type="NCBI Taxonomy" id="703511"/>
    <lineage>
        <taxon>Eukaryota</taxon>
        <taxon>Fungi</taxon>
        <taxon>Dikarya</taxon>
        <taxon>Ascomycota</taxon>
        <taxon>Pezizomycotina</taxon>
        <taxon>Dothideomycetes</taxon>
        <taxon>Dothideomycetes incertae sedis</taxon>
        <taxon>Phaeotrichales</taxon>
        <taxon>Phaeotrichaceae</taxon>
        <taxon>Trichodelitschia</taxon>
    </lineage>
</organism>
<sequence>MVQRQHQCDSAEATLSITTIAPAMQLRSFVSTASCPSYFERHHAIPPGDASPKIIAVVDFLRGGWVRRARLLGRLNEPPRVGILGSMKSDSRKHQSTAQHLQHQHTPASLSVLTLPTFYSSTFQSNFYHPNPQPTPPAKMFSLTALALTLALTTLTSARPSHFSNSTIPDPIFPESECSTLYSTSSWEYTTVIPHIATTTIWSTSTSTASYTTTYPTLVVNTRAVTSSTTSCITTSYPITVWVTTEIETVVPVVSSESCTETSYVTDIAKTAIVTSVPSVTSCTEFETVCSTTSTVIATTTCTPCDPPVVPTSPPRPHAIRY</sequence>
<evidence type="ECO:0000313" key="2">
    <source>
        <dbReference type="Proteomes" id="UP000799640"/>
    </source>
</evidence>